<dbReference type="InterPro" id="IPR013783">
    <property type="entry name" value="Ig-like_fold"/>
</dbReference>
<proteinExistence type="predicted"/>
<protein>
    <recommendedName>
        <fullName evidence="2">Ig-like domain-containing protein</fullName>
    </recommendedName>
</protein>
<feature type="domain" description="Ig-like" evidence="2">
    <location>
        <begin position="12"/>
        <end position="119"/>
    </location>
</feature>
<dbReference type="InterPro" id="IPR036179">
    <property type="entry name" value="Ig-like_dom_sf"/>
</dbReference>
<sequence length="169" mass="19531">GAKVERLRESIPEVQGVVAESATYDVIQYPIEPEALQGENVKFACKVFFNNEQGSNLTFYWWKQGEGEYLHTKPDNRKIFDSKSFQLQNVNIHDSEVYLCAVVHQGKITGNGNGSRLIAVHCDILELIWINYLFNFLHNTQEQEQILFEHYTLLSIEYYSTSFAPSLLY</sequence>
<dbReference type="Pfam" id="PF00047">
    <property type="entry name" value="ig"/>
    <property type="match status" value="1"/>
</dbReference>
<dbReference type="Gene3D" id="2.60.40.10">
    <property type="entry name" value="Immunoglobulins"/>
    <property type="match status" value="1"/>
</dbReference>
<keyword evidence="4" id="KW-1185">Reference proteome</keyword>
<evidence type="ECO:0000256" key="1">
    <source>
        <dbReference type="ARBA" id="ARBA00023319"/>
    </source>
</evidence>
<accession>A0A4W3H5W1</accession>
<dbReference type="PROSITE" id="PS50835">
    <property type="entry name" value="IG_LIKE"/>
    <property type="match status" value="1"/>
</dbReference>
<evidence type="ECO:0000313" key="4">
    <source>
        <dbReference type="Proteomes" id="UP000314986"/>
    </source>
</evidence>
<reference evidence="3" key="5">
    <citation type="submission" date="2025-09" db="UniProtKB">
        <authorList>
            <consortium name="Ensembl"/>
        </authorList>
    </citation>
    <scope>IDENTIFICATION</scope>
</reference>
<dbReference type="AlphaFoldDB" id="A0A4W3H5W1"/>
<reference evidence="4" key="1">
    <citation type="journal article" date="2006" name="Science">
        <title>Ancient noncoding elements conserved in the human genome.</title>
        <authorList>
            <person name="Venkatesh B."/>
            <person name="Kirkness E.F."/>
            <person name="Loh Y.H."/>
            <person name="Halpern A.L."/>
            <person name="Lee A.P."/>
            <person name="Johnson J."/>
            <person name="Dandona N."/>
            <person name="Viswanathan L.D."/>
            <person name="Tay A."/>
            <person name="Venter J.C."/>
            <person name="Strausberg R.L."/>
            <person name="Brenner S."/>
        </authorList>
    </citation>
    <scope>NUCLEOTIDE SEQUENCE [LARGE SCALE GENOMIC DNA]</scope>
</reference>
<dbReference type="SUPFAM" id="SSF48726">
    <property type="entry name" value="Immunoglobulin"/>
    <property type="match status" value="1"/>
</dbReference>
<dbReference type="InterPro" id="IPR007110">
    <property type="entry name" value="Ig-like_dom"/>
</dbReference>
<dbReference type="GeneTree" id="ENSGT00970000196760"/>
<keyword evidence="1" id="KW-0393">Immunoglobulin domain</keyword>
<dbReference type="Ensembl" id="ENSCMIT00000011017.1">
    <property type="protein sequence ID" value="ENSCMIP00000010740.1"/>
    <property type="gene ID" value="ENSCMIG00000005656.1"/>
</dbReference>
<dbReference type="Proteomes" id="UP000314986">
    <property type="component" value="Unassembled WGS sequence"/>
</dbReference>
<reference evidence="4" key="2">
    <citation type="journal article" date="2007" name="PLoS Biol.">
        <title>Survey sequencing and comparative analysis of the elephant shark (Callorhinchus milii) genome.</title>
        <authorList>
            <person name="Venkatesh B."/>
            <person name="Kirkness E.F."/>
            <person name="Loh Y.H."/>
            <person name="Halpern A.L."/>
            <person name="Lee A.P."/>
            <person name="Johnson J."/>
            <person name="Dandona N."/>
            <person name="Viswanathan L.D."/>
            <person name="Tay A."/>
            <person name="Venter J.C."/>
            <person name="Strausberg R.L."/>
            <person name="Brenner S."/>
        </authorList>
    </citation>
    <scope>NUCLEOTIDE SEQUENCE [LARGE SCALE GENOMIC DNA]</scope>
</reference>
<reference evidence="4" key="3">
    <citation type="journal article" date="2014" name="Nature">
        <title>Elephant shark genome provides unique insights into gnathostome evolution.</title>
        <authorList>
            <consortium name="International Elephant Shark Genome Sequencing Consortium"/>
            <person name="Venkatesh B."/>
            <person name="Lee A.P."/>
            <person name="Ravi V."/>
            <person name="Maurya A.K."/>
            <person name="Lian M.M."/>
            <person name="Swann J.B."/>
            <person name="Ohta Y."/>
            <person name="Flajnik M.F."/>
            <person name="Sutoh Y."/>
            <person name="Kasahara M."/>
            <person name="Hoon S."/>
            <person name="Gangu V."/>
            <person name="Roy S.W."/>
            <person name="Irimia M."/>
            <person name="Korzh V."/>
            <person name="Kondrychyn I."/>
            <person name="Lim Z.W."/>
            <person name="Tay B.H."/>
            <person name="Tohari S."/>
            <person name="Kong K.W."/>
            <person name="Ho S."/>
            <person name="Lorente-Galdos B."/>
            <person name="Quilez J."/>
            <person name="Marques-Bonet T."/>
            <person name="Raney B.J."/>
            <person name="Ingham P.W."/>
            <person name="Tay A."/>
            <person name="Hillier L.W."/>
            <person name="Minx P."/>
            <person name="Boehm T."/>
            <person name="Wilson R.K."/>
            <person name="Brenner S."/>
            <person name="Warren W.C."/>
        </authorList>
    </citation>
    <scope>NUCLEOTIDE SEQUENCE [LARGE SCALE GENOMIC DNA]</scope>
</reference>
<dbReference type="InterPro" id="IPR013151">
    <property type="entry name" value="Immunoglobulin_dom"/>
</dbReference>
<name>A0A4W3H5W1_CALMI</name>
<evidence type="ECO:0000313" key="3">
    <source>
        <dbReference type="Ensembl" id="ENSCMIP00000010740.1"/>
    </source>
</evidence>
<dbReference type="SMART" id="SM00409">
    <property type="entry name" value="IG"/>
    <property type="match status" value="1"/>
</dbReference>
<evidence type="ECO:0000259" key="2">
    <source>
        <dbReference type="PROSITE" id="PS50835"/>
    </source>
</evidence>
<reference evidence="3" key="4">
    <citation type="submission" date="2025-08" db="UniProtKB">
        <authorList>
            <consortium name="Ensembl"/>
        </authorList>
    </citation>
    <scope>IDENTIFICATION</scope>
</reference>
<dbReference type="InParanoid" id="A0A4W3H5W1"/>
<dbReference type="InterPro" id="IPR003599">
    <property type="entry name" value="Ig_sub"/>
</dbReference>
<organism evidence="3 4">
    <name type="scientific">Callorhinchus milii</name>
    <name type="common">Ghost shark</name>
    <dbReference type="NCBI Taxonomy" id="7868"/>
    <lineage>
        <taxon>Eukaryota</taxon>
        <taxon>Metazoa</taxon>
        <taxon>Chordata</taxon>
        <taxon>Craniata</taxon>
        <taxon>Vertebrata</taxon>
        <taxon>Chondrichthyes</taxon>
        <taxon>Holocephali</taxon>
        <taxon>Chimaeriformes</taxon>
        <taxon>Callorhinchidae</taxon>
        <taxon>Callorhinchus</taxon>
    </lineage>
</organism>